<sequence>MSSGQEIRPLVDGGDGMDGDFKGGWGGGAGIFETQPSEAKVNWSAFATSLDSTSVACELQTGTLAQQPPRASVAQLYKDGCDSHGARNLRSLGWQCAASTTDHSRAPNRSMSAQDARVSPKAASRQNDRPTVKWVPLKRSSPSRDVYHLY</sequence>
<dbReference type="AlphaFoldDB" id="A0ABD0KRT1"/>
<comment type="caution">
    <text evidence="2">The sequence shown here is derived from an EMBL/GenBank/DDBJ whole genome shotgun (WGS) entry which is preliminary data.</text>
</comment>
<dbReference type="Proteomes" id="UP001519460">
    <property type="component" value="Unassembled WGS sequence"/>
</dbReference>
<feature type="region of interest" description="Disordered" evidence="1">
    <location>
        <begin position="100"/>
        <end position="150"/>
    </location>
</feature>
<accession>A0ABD0KRT1</accession>
<keyword evidence="3" id="KW-1185">Reference proteome</keyword>
<evidence type="ECO:0000313" key="2">
    <source>
        <dbReference type="EMBL" id="KAK7489983.1"/>
    </source>
</evidence>
<organism evidence="2 3">
    <name type="scientific">Batillaria attramentaria</name>
    <dbReference type="NCBI Taxonomy" id="370345"/>
    <lineage>
        <taxon>Eukaryota</taxon>
        <taxon>Metazoa</taxon>
        <taxon>Spiralia</taxon>
        <taxon>Lophotrochozoa</taxon>
        <taxon>Mollusca</taxon>
        <taxon>Gastropoda</taxon>
        <taxon>Caenogastropoda</taxon>
        <taxon>Sorbeoconcha</taxon>
        <taxon>Cerithioidea</taxon>
        <taxon>Batillariidae</taxon>
        <taxon>Batillaria</taxon>
    </lineage>
</organism>
<dbReference type="EMBL" id="JACVVK020000131">
    <property type="protein sequence ID" value="KAK7489983.1"/>
    <property type="molecule type" value="Genomic_DNA"/>
</dbReference>
<evidence type="ECO:0000313" key="3">
    <source>
        <dbReference type="Proteomes" id="UP001519460"/>
    </source>
</evidence>
<proteinExistence type="predicted"/>
<evidence type="ECO:0000256" key="1">
    <source>
        <dbReference type="SAM" id="MobiDB-lite"/>
    </source>
</evidence>
<reference evidence="2 3" key="1">
    <citation type="journal article" date="2023" name="Sci. Data">
        <title>Genome assembly of the Korean intertidal mud-creeper Batillaria attramentaria.</title>
        <authorList>
            <person name="Patra A.K."/>
            <person name="Ho P.T."/>
            <person name="Jun S."/>
            <person name="Lee S.J."/>
            <person name="Kim Y."/>
            <person name="Won Y.J."/>
        </authorList>
    </citation>
    <scope>NUCLEOTIDE SEQUENCE [LARGE SCALE GENOMIC DNA]</scope>
    <source>
        <strain evidence="2">Wonlab-2016</strain>
    </source>
</reference>
<protein>
    <submittedName>
        <fullName evidence="2">Uncharacterized protein</fullName>
    </submittedName>
</protein>
<name>A0ABD0KRT1_9CAEN</name>
<gene>
    <name evidence="2" type="ORF">BaRGS_00018683</name>
</gene>
<feature type="compositionally biased region" description="Polar residues" evidence="1">
    <location>
        <begin position="100"/>
        <end position="113"/>
    </location>
</feature>